<comment type="cofactor">
    <cofactor evidence="1 20">
        <name>FAD</name>
        <dbReference type="ChEBI" id="CHEBI:57692"/>
    </cofactor>
</comment>
<dbReference type="InterPro" id="IPR016167">
    <property type="entry name" value="FAD-bd_PCMH_sub1"/>
</dbReference>
<sequence>MVSVQALHSFRLPAHARGVIAVNTREDLTKLEISEPFWILGEGTNTIFTEDYLGTVLSVRLRGIVRTETPDAWRLEVAAGENWHDLVVFTLAQGMPGFENLALIPGSVGAAPVQNIGAYGVEISDFIEHVEVFNLKTKSFSTLTPAECQFAYRESFFKRPESAHLLITRVTFLLPKAWKPVLTYPDLRSLSHEATPTEIMERVIAVRQAKLPDPALIPNAGSFFKNPVVTMDHIHMLQKEYPEIPVYPVSETHGKIAAGWLIDRIGLKGFSFGGAGVHDRQALVLVNRNGATGDDLCGLAQHIVEMVHSRYGVMLEPEVRLLEKDKLLNSKEWLHRGT</sequence>
<dbReference type="InterPro" id="IPR016166">
    <property type="entry name" value="FAD-bd_PCMH"/>
</dbReference>
<keyword evidence="14 20" id="KW-0573">Peptidoglycan synthesis</keyword>
<evidence type="ECO:0000313" key="23">
    <source>
        <dbReference type="Proteomes" id="UP000288405"/>
    </source>
</evidence>
<dbReference type="NCBIfam" id="TIGR00179">
    <property type="entry name" value="murB"/>
    <property type="match status" value="1"/>
</dbReference>
<dbReference type="InterPro" id="IPR036318">
    <property type="entry name" value="FAD-bd_PCMH-like_sf"/>
</dbReference>
<evidence type="ECO:0000256" key="6">
    <source>
        <dbReference type="ARBA" id="ARBA00012518"/>
    </source>
</evidence>
<dbReference type="GO" id="GO:0071555">
    <property type="term" value="P:cell wall organization"/>
    <property type="evidence" value="ECO:0007669"/>
    <property type="project" value="UniProtKB-KW"/>
</dbReference>
<keyword evidence="17 20" id="KW-0961">Cell wall biogenesis/degradation</keyword>
<evidence type="ECO:0000256" key="11">
    <source>
        <dbReference type="ARBA" id="ARBA00022827"/>
    </source>
</evidence>
<dbReference type="Gene3D" id="3.90.78.10">
    <property type="entry name" value="UDP-N-acetylenolpyruvoylglucosamine reductase, C-terminal domain"/>
    <property type="match status" value="1"/>
</dbReference>
<keyword evidence="9 20" id="KW-0132">Cell division</keyword>
<evidence type="ECO:0000313" key="22">
    <source>
        <dbReference type="EMBL" id="RUO27453.1"/>
    </source>
</evidence>
<dbReference type="GO" id="GO:0051301">
    <property type="term" value="P:cell division"/>
    <property type="evidence" value="ECO:0007669"/>
    <property type="project" value="UniProtKB-KW"/>
</dbReference>
<dbReference type="OrthoDB" id="9804753at2"/>
<evidence type="ECO:0000256" key="4">
    <source>
        <dbReference type="ARBA" id="ARBA00004752"/>
    </source>
</evidence>
<feature type="domain" description="FAD-binding PCMH-type" evidence="21">
    <location>
        <begin position="12"/>
        <end position="177"/>
    </location>
</feature>
<name>A0A432WAQ4_9GAMM</name>
<dbReference type="PROSITE" id="PS51387">
    <property type="entry name" value="FAD_PCMH"/>
    <property type="match status" value="1"/>
</dbReference>
<evidence type="ECO:0000256" key="14">
    <source>
        <dbReference type="ARBA" id="ARBA00022984"/>
    </source>
</evidence>
<organism evidence="22 23">
    <name type="scientific">Aliidiomarina sanyensis</name>
    <dbReference type="NCBI Taxonomy" id="1249555"/>
    <lineage>
        <taxon>Bacteria</taxon>
        <taxon>Pseudomonadati</taxon>
        <taxon>Pseudomonadota</taxon>
        <taxon>Gammaproteobacteria</taxon>
        <taxon>Alteromonadales</taxon>
        <taxon>Idiomarinaceae</taxon>
        <taxon>Aliidiomarina</taxon>
    </lineage>
</organism>
<dbReference type="GO" id="GO:0005829">
    <property type="term" value="C:cytosol"/>
    <property type="evidence" value="ECO:0007669"/>
    <property type="project" value="TreeGrafter"/>
</dbReference>
<evidence type="ECO:0000256" key="17">
    <source>
        <dbReference type="ARBA" id="ARBA00023316"/>
    </source>
</evidence>
<evidence type="ECO:0000256" key="3">
    <source>
        <dbReference type="ARBA" id="ARBA00004496"/>
    </source>
</evidence>
<evidence type="ECO:0000256" key="2">
    <source>
        <dbReference type="ARBA" id="ARBA00003921"/>
    </source>
</evidence>
<keyword evidence="23" id="KW-1185">Reference proteome</keyword>
<dbReference type="InterPro" id="IPR003170">
    <property type="entry name" value="MurB"/>
</dbReference>
<dbReference type="SUPFAM" id="SSF56176">
    <property type="entry name" value="FAD-binding/transporter-associated domain-like"/>
    <property type="match status" value="1"/>
</dbReference>
<keyword evidence="16 20" id="KW-0131">Cell cycle</keyword>
<evidence type="ECO:0000259" key="21">
    <source>
        <dbReference type="PROSITE" id="PS51387"/>
    </source>
</evidence>
<keyword evidence="12 20" id="KW-0521">NADP</keyword>
<dbReference type="InterPro" id="IPR036635">
    <property type="entry name" value="MurB_C_sf"/>
</dbReference>
<comment type="caution">
    <text evidence="22">The sequence shown here is derived from an EMBL/GenBank/DDBJ whole genome shotgun (WGS) entry which is preliminary data.</text>
</comment>
<evidence type="ECO:0000256" key="12">
    <source>
        <dbReference type="ARBA" id="ARBA00022857"/>
    </source>
</evidence>
<evidence type="ECO:0000256" key="9">
    <source>
        <dbReference type="ARBA" id="ARBA00022618"/>
    </source>
</evidence>
<dbReference type="GO" id="GO:0071949">
    <property type="term" value="F:FAD binding"/>
    <property type="evidence" value="ECO:0007669"/>
    <property type="project" value="InterPro"/>
</dbReference>
<keyword evidence="10 20" id="KW-0285">Flavoprotein</keyword>
<dbReference type="GO" id="GO:0008762">
    <property type="term" value="F:UDP-N-acetylmuramate dehydrogenase activity"/>
    <property type="evidence" value="ECO:0007669"/>
    <property type="project" value="UniProtKB-UniRule"/>
</dbReference>
<dbReference type="InterPro" id="IPR006094">
    <property type="entry name" value="Oxid_FAD_bind_N"/>
</dbReference>
<comment type="subcellular location">
    <subcellularLocation>
        <location evidence="3 20">Cytoplasm</location>
    </subcellularLocation>
</comment>
<dbReference type="GO" id="GO:0008360">
    <property type="term" value="P:regulation of cell shape"/>
    <property type="evidence" value="ECO:0007669"/>
    <property type="project" value="UniProtKB-KW"/>
</dbReference>
<dbReference type="SUPFAM" id="SSF56194">
    <property type="entry name" value="Uridine diphospho-N-Acetylenolpyruvylglucosamine reductase, MurB, C-terminal domain"/>
    <property type="match status" value="1"/>
</dbReference>
<dbReference type="Pfam" id="PF02873">
    <property type="entry name" value="MurB_C"/>
    <property type="match status" value="1"/>
</dbReference>
<keyword evidence="8 20" id="KW-0963">Cytoplasm</keyword>
<evidence type="ECO:0000256" key="18">
    <source>
        <dbReference type="ARBA" id="ARBA00031026"/>
    </source>
</evidence>
<keyword evidence="13 20" id="KW-0133">Cell shape</keyword>
<evidence type="ECO:0000256" key="16">
    <source>
        <dbReference type="ARBA" id="ARBA00023306"/>
    </source>
</evidence>
<feature type="active site" evidence="20">
    <location>
        <position position="318"/>
    </location>
</feature>
<evidence type="ECO:0000256" key="20">
    <source>
        <dbReference type="HAMAP-Rule" id="MF_00037"/>
    </source>
</evidence>
<dbReference type="Gene3D" id="3.30.43.10">
    <property type="entry name" value="Uridine Diphospho-n-acetylenolpyruvylglucosamine Reductase, domain 2"/>
    <property type="match status" value="1"/>
</dbReference>
<feature type="active site" description="Proton donor" evidence="20">
    <location>
        <position position="222"/>
    </location>
</feature>
<evidence type="ECO:0000256" key="10">
    <source>
        <dbReference type="ARBA" id="ARBA00022630"/>
    </source>
</evidence>
<keyword evidence="15 20" id="KW-0560">Oxidoreductase</keyword>
<dbReference type="RefSeq" id="WP_126777790.1">
    <property type="nucleotide sequence ID" value="NZ_PIPM01000022.1"/>
</dbReference>
<comment type="function">
    <text evidence="2 20">Cell wall formation.</text>
</comment>
<dbReference type="Proteomes" id="UP000288405">
    <property type="component" value="Unassembled WGS sequence"/>
</dbReference>
<protein>
    <recommendedName>
        <fullName evidence="7 20">UDP-N-acetylenolpyruvoylglucosamine reductase</fullName>
        <ecNumber evidence="6 20">1.3.1.98</ecNumber>
    </recommendedName>
    <alternativeName>
        <fullName evidence="18 20">UDP-N-acetylmuramate dehydrogenase</fullName>
    </alternativeName>
</protein>
<dbReference type="EC" id="1.3.1.98" evidence="6 20"/>
<gene>
    <name evidence="20" type="primary">murB</name>
    <name evidence="22" type="ORF">CWE11_11595</name>
</gene>
<dbReference type="HAMAP" id="MF_00037">
    <property type="entry name" value="MurB"/>
    <property type="match status" value="1"/>
</dbReference>
<feature type="active site" evidence="20">
    <location>
        <position position="153"/>
    </location>
</feature>
<proteinExistence type="inferred from homology"/>
<evidence type="ECO:0000256" key="8">
    <source>
        <dbReference type="ARBA" id="ARBA00022490"/>
    </source>
</evidence>
<dbReference type="InterPro" id="IPR016169">
    <property type="entry name" value="FAD-bd_PCMH_sub2"/>
</dbReference>
<dbReference type="AlphaFoldDB" id="A0A432WAQ4"/>
<dbReference type="NCBIfam" id="NF000755">
    <property type="entry name" value="PRK00046.1"/>
    <property type="match status" value="1"/>
</dbReference>
<evidence type="ECO:0000256" key="13">
    <source>
        <dbReference type="ARBA" id="ARBA00022960"/>
    </source>
</evidence>
<dbReference type="Pfam" id="PF01565">
    <property type="entry name" value="FAD_binding_4"/>
    <property type="match status" value="1"/>
</dbReference>
<evidence type="ECO:0000256" key="15">
    <source>
        <dbReference type="ARBA" id="ARBA00023002"/>
    </source>
</evidence>
<comment type="catalytic activity">
    <reaction evidence="19 20">
        <text>UDP-N-acetyl-alpha-D-muramate + NADP(+) = UDP-N-acetyl-3-O-(1-carboxyvinyl)-alpha-D-glucosamine + NADPH + H(+)</text>
        <dbReference type="Rhea" id="RHEA:12248"/>
        <dbReference type="ChEBI" id="CHEBI:15378"/>
        <dbReference type="ChEBI" id="CHEBI:57783"/>
        <dbReference type="ChEBI" id="CHEBI:58349"/>
        <dbReference type="ChEBI" id="CHEBI:68483"/>
        <dbReference type="ChEBI" id="CHEBI:70757"/>
        <dbReference type="EC" id="1.3.1.98"/>
    </reaction>
</comment>
<dbReference type="EMBL" id="PIPM01000022">
    <property type="protein sequence ID" value="RUO27453.1"/>
    <property type="molecule type" value="Genomic_DNA"/>
</dbReference>
<dbReference type="UniPathway" id="UPA00219"/>
<dbReference type="PANTHER" id="PTHR21071">
    <property type="entry name" value="UDP-N-ACETYLENOLPYRUVOYLGLUCOSAMINE REDUCTASE"/>
    <property type="match status" value="1"/>
</dbReference>
<comment type="pathway">
    <text evidence="4 20">Cell wall biogenesis; peptidoglycan biosynthesis.</text>
</comment>
<keyword evidence="11 20" id="KW-0274">FAD</keyword>
<dbReference type="GO" id="GO:0009252">
    <property type="term" value="P:peptidoglycan biosynthetic process"/>
    <property type="evidence" value="ECO:0007669"/>
    <property type="project" value="UniProtKB-UniRule"/>
</dbReference>
<accession>A0A432WAQ4</accession>
<reference evidence="22 23" key="1">
    <citation type="journal article" date="2011" name="Front. Microbiol.">
        <title>Genomic signatures of strain selection and enhancement in Bacillus atrophaeus var. globigii, a historical biowarfare simulant.</title>
        <authorList>
            <person name="Gibbons H.S."/>
            <person name="Broomall S.M."/>
            <person name="McNew L.A."/>
            <person name="Daligault H."/>
            <person name="Chapman C."/>
            <person name="Bruce D."/>
            <person name="Karavis M."/>
            <person name="Krepps M."/>
            <person name="McGregor P.A."/>
            <person name="Hong C."/>
            <person name="Park K.H."/>
            <person name="Akmal A."/>
            <person name="Feldman A."/>
            <person name="Lin J.S."/>
            <person name="Chang W.E."/>
            <person name="Higgs B.W."/>
            <person name="Demirev P."/>
            <person name="Lindquist J."/>
            <person name="Liem A."/>
            <person name="Fochler E."/>
            <person name="Read T.D."/>
            <person name="Tapia R."/>
            <person name="Johnson S."/>
            <person name="Bishop-Lilly K.A."/>
            <person name="Detter C."/>
            <person name="Han C."/>
            <person name="Sozhamannan S."/>
            <person name="Rosenzweig C.N."/>
            <person name="Skowronski E.W."/>
        </authorList>
    </citation>
    <scope>NUCLEOTIDE SEQUENCE [LARGE SCALE GENOMIC DNA]</scope>
    <source>
        <strain evidence="22 23">GYP-17</strain>
    </source>
</reference>
<dbReference type="InterPro" id="IPR011601">
    <property type="entry name" value="MurB_C"/>
</dbReference>
<evidence type="ECO:0000256" key="19">
    <source>
        <dbReference type="ARBA" id="ARBA00048914"/>
    </source>
</evidence>
<evidence type="ECO:0000256" key="5">
    <source>
        <dbReference type="ARBA" id="ARBA00010485"/>
    </source>
</evidence>
<evidence type="ECO:0000256" key="7">
    <source>
        <dbReference type="ARBA" id="ARBA00015188"/>
    </source>
</evidence>
<dbReference type="Gene3D" id="3.30.465.10">
    <property type="match status" value="1"/>
</dbReference>
<evidence type="ECO:0000256" key="1">
    <source>
        <dbReference type="ARBA" id="ARBA00001974"/>
    </source>
</evidence>
<dbReference type="PANTHER" id="PTHR21071:SF4">
    <property type="entry name" value="UDP-N-ACETYLENOLPYRUVOYLGLUCOSAMINE REDUCTASE"/>
    <property type="match status" value="1"/>
</dbReference>
<comment type="similarity">
    <text evidence="5 20">Belongs to the MurB family.</text>
</comment>